<evidence type="ECO:0000256" key="1">
    <source>
        <dbReference type="SAM" id="MobiDB-lite"/>
    </source>
</evidence>
<reference evidence="2" key="1">
    <citation type="submission" date="2023-06" db="EMBL/GenBank/DDBJ databases">
        <title>Genome-scale phylogeny and comparative genomics of the fungal order Sordariales.</title>
        <authorList>
            <consortium name="Lawrence Berkeley National Laboratory"/>
            <person name="Hensen N."/>
            <person name="Bonometti L."/>
            <person name="Westerberg I."/>
            <person name="Brannstrom I.O."/>
            <person name="Guillou S."/>
            <person name="Cros-Aarteil S."/>
            <person name="Calhoun S."/>
            <person name="Haridas S."/>
            <person name="Kuo A."/>
            <person name="Mondo S."/>
            <person name="Pangilinan J."/>
            <person name="Riley R."/>
            <person name="Labutti K."/>
            <person name="Andreopoulos B."/>
            <person name="Lipzen A."/>
            <person name="Chen C."/>
            <person name="Yanf M."/>
            <person name="Daum C."/>
            <person name="Ng V."/>
            <person name="Clum A."/>
            <person name="Steindorff A."/>
            <person name="Ohm R."/>
            <person name="Martin F."/>
            <person name="Silar P."/>
            <person name="Natvig D."/>
            <person name="Lalanne C."/>
            <person name="Gautier V."/>
            <person name="Ament-Velasquez S.L."/>
            <person name="Kruys A."/>
            <person name="Hutchinson M.I."/>
            <person name="Powell A.J."/>
            <person name="Barry K."/>
            <person name="Miller A.N."/>
            <person name="Grigoriev I.V."/>
            <person name="Debuchy R."/>
            <person name="Gladieux P."/>
            <person name="Thoren M.H."/>
            <person name="Johannesson H."/>
        </authorList>
    </citation>
    <scope>NUCLEOTIDE SEQUENCE</scope>
    <source>
        <strain evidence="2">CBS 606.72</strain>
    </source>
</reference>
<proteinExistence type="predicted"/>
<evidence type="ECO:0000313" key="2">
    <source>
        <dbReference type="EMBL" id="KAK0632516.1"/>
    </source>
</evidence>
<accession>A0AA39XF62</accession>
<dbReference type="AlphaFoldDB" id="A0AA39XF62"/>
<organism evidence="2 3">
    <name type="scientific">Immersiella caudata</name>
    <dbReference type="NCBI Taxonomy" id="314043"/>
    <lineage>
        <taxon>Eukaryota</taxon>
        <taxon>Fungi</taxon>
        <taxon>Dikarya</taxon>
        <taxon>Ascomycota</taxon>
        <taxon>Pezizomycotina</taxon>
        <taxon>Sordariomycetes</taxon>
        <taxon>Sordariomycetidae</taxon>
        <taxon>Sordariales</taxon>
        <taxon>Lasiosphaeriaceae</taxon>
        <taxon>Immersiella</taxon>
    </lineage>
</organism>
<evidence type="ECO:0000313" key="3">
    <source>
        <dbReference type="Proteomes" id="UP001175000"/>
    </source>
</evidence>
<name>A0AA39XF62_9PEZI</name>
<gene>
    <name evidence="2" type="ORF">B0T14DRAFT_560200</name>
</gene>
<feature type="region of interest" description="Disordered" evidence="1">
    <location>
        <begin position="237"/>
        <end position="260"/>
    </location>
</feature>
<feature type="compositionally biased region" description="Polar residues" evidence="1">
    <location>
        <begin position="237"/>
        <end position="248"/>
    </location>
</feature>
<sequence length="338" mass="37427">MSLQPHIALLIAEQCSDLKTVLHLMQTCRQMHGLLSAYERSVVKEIASLRQDPFVSTPSGFLLTSLDHERVLTEPTTFEYIQEIDMRGRRITALFSPGSLLSLTLEADRAFTSLPSEQMAKLTTGLQRAAMITDRLADTLADVMATTKTLPGAPDQTNAMVRQTHRSQLEYIADELSPLDLAYLGTLTDIAANAYTTVHPALAGDPFPWPRIAAFKEALLRQGTLVLWAWMGPSSTLNSDSNAGTSTGTDRHGTSPSPPAIQKRLAAYVEDVTRSILDEIEEYESGKGTSSSEDFDNETLILPGLYRTVKEAFSKKTDWAIERAPQEMELMVLWDIRH</sequence>
<protein>
    <submittedName>
        <fullName evidence="2">Uncharacterized protein</fullName>
    </submittedName>
</protein>
<comment type="caution">
    <text evidence="2">The sequence shown here is derived from an EMBL/GenBank/DDBJ whole genome shotgun (WGS) entry which is preliminary data.</text>
</comment>
<dbReference type="EMBL" id="JAULSU010000001">
    <property type="protein sequence ID" value="KAK0632516.1"/>
    <property type="molecule type" value="Genomic_DNA"/>
</dbReference>
<keyword evidence="3" id="KW-1185">Reference proteome</keyword>
<dbReference type="Proteomes" id="UP001175000">
    <property type="component" value="Unassembled WGS sequence"/>
</dbReference>